<dbReference type="Proteomes" id="UP000215305">
    <property type="component" value="Unassembled WGS sequence"/>
</dbReference>
<dbReference type="AlphaFoldDB" id="A0A397GPN2"/>
<name>A0A397GPN2_ASPTH</name>
<dbReference type="OrthoDB" id="4802432at2759"/>
<gene>
    <name evidence="2" type="ORF">CDV56_105288</name>
</gene>
<dbReference type="CDD" id="cd09917">
    <property type="entry name" value="F-box_SF"/>
    <property type="match status" value="1"/>
</dbReference>
<dbReference type="VEuPathDB" id="FungiDB:CDV56_105288"/>
<dbReference type="InterPro" id="IPR001810">
    <property type="entry name" value="F-box_dom"/>
</dbReference>
<accession>A0A397GPN2</accession>
<evidence type="ECO:0000313" key="3">
    <source>
        <dbReference type="Proteomes" id="UP000215305"/>
    </source>
</evidence>
<dbReference type="InterPro" id="IPR036047">
    <property type="entry name" value="F-box-like_dom_sf"/>
</dbReference>
<dbReference type="RefSeq" id="XP_026613049.1">
    <property type="nucleotide sequence ID" value="XM_026758907.1"/>
</dbReference>
<keyword evidence="3" id="KW-1185">Reference proteome</keyword>
<comment type="caution">
    <text evidence="2">The sequence shown here is derived from an EMBL/GenBank/DDBJ whole genome shotgun (WGS) entry which is preliminary data.</text>
</comment>
<dbReference type="STRING" id="41047.A0A397GPN2"/>
<evidence type="ECO:0000259" key="1">
    <source>
        <dbReference type="Pfam" id="PF12937"/>
    </source>
</evidence>
<reference evidence="2" key="1">
    <citation type="submission" date="2018-08" db="EMBL/GenBank/DDBJ databases">
        <title>Draft genome sequence of azole-resistant Aspergillus thermomutatus (Neosartorya pseudofischeri) strain HMR AF 39, isolated from a human nasal aspirate.</title>
        <authorList>
            <person name="Parent-Michaud M."/>
            <person name="Dufresne P.J."/>
            <person name="Fournier E."/>
            <person name="Martineau C."/>
            <person name="Moreira S."/>
            <person name="Perkins V."/>
            <person name="De Repentigny L."/>
            <person name="Dufresne S.F."/>
        </authorList>
    </citation>
    <scope>NUCLEOTIDE SEQUENCE [LARGE SCALE GENOMIC DNA]</scope>
    <source>
        <strain evidence="2">HMR AF 39</strain>
    </source>
</reference>
<feature type="domain" description="F-box" evidence="1">
    <location>
        <begin position="3"/>
        <end position="45"/>
    </location>
</feature>
<dbReference type="SUPFAM" id="SSF81383">
    <property type="entry name" value="F-box domain"/>
    <property type="match status" value="1"/>
</dbReference>
<protein>
    <recommendedName>
        <fullName evidence="1">F-box domain-containing protein</fullName>
    </recommendedName>
</protein>
<dbReference type="Pfam" id="PF12937">
    <property type="entry name" value="F-box-like"/>
    <property type="match status" value="1"/>
</dbReference>
<sequence length="474" mass="54263">MAASLPLELLAEVAGYLKNEGTSLVACTAVCRHWQAAFEPIIYSKLNVYSEDGINGEGEFRGISLKQFQALTAGPGIARRAWVRQLWYHIVVPFALPDWMSRKEGDYSADNAVRRANDTAFQSAVIDLFKTLESWDKSHRLSVYPVLLGREPGQEPSTEEDDEAGLYNWNTADFGVRPVPVYRARFHDNGAAMLHDVSCIDKLSFHGTIESPRYHQIWAGAAMQIAQHCPTLTELWLNLDEYIRPDHLEYIKERRQAVSEGLKGISSTLRVFRFENQHESNWKETMPALNVLSSSVDFLSISIRDLSLSLRELTLDQVPLYLDFLWPLDEKDHSLPGEWIVRPTPEDEAMIAAIDDWEAEICDCERGFIERPILDQEQFHRLFISLGYAARHMPRLRAINFDLNHTHSFEFRFSNKIGTICAEWELWDPDSYRPDDRVVAAWGFSRNDLVVTSWGYQLVATDDTGWQMKGICDS</sequence>
<evidence type="ECO:0000313" key="2">
    <source>
        <dbReference type="EMBL" id="RHZ51668.1"/>
    </source>
</evidence>
<dbReference type="EMBL" id="NKHU02000145">
    <property type="protein sequence ID" value="RHZ51668.1"/>
    <property type="molecule type" value="Genomic_DNA"/>
</dbReference>
<organism evidence="2 3">
    <name type="scientific">Aspergillus thermomutatus</name>
    <name type="common">Neosartorya pseudofischeri</name>
    <dbReference type="NCBI Taxonomy" id="41047"/>
    <lineage>
        <taxon>Eukaryota</taxon>
        <taxon>Fungi</taxon>
        <taxon>Dikarya</taxon>
        <taxon>Ascomycota</taxon>
        <taxon>Pezizomycotina</taxon>
        <taxon>Eurotiomycetes</taxon>
        <taxon>Eurotiomycetidae</taxon>
        <taxon>Eurotiales</taxon>
        <taxon>Aspergillaceae</taxon>
        <taxon>Aspergillus</taxon>
        <taxon>Aspergillus subgen. Fumigati</taxon>
    </lineage>
</organism>
<proteinExistence type="predicted"/>
<dbReference type="GeneID" id="38127262"/>